<organism evidence="2 3">
    <name type="scientific">Geranomyces variabilis</name>
    <dbReference type="NCBI Taxonomy" id="109894"/>
    <lineage>
        <taxon>Eukaryota</taxon>
        <taxon>Fungi</taxon>
        <taxon>Fungi incertae sedis</taxon>
        <taxon>Chytridiomycota</taxon>
        <taxon>Chytridiomycota incertae sedis</taxon>
        <taxon>Chytridiomycetes</taxon>
        <taxon>Spizellomycetales</taxon>
        <taxon>Powellomycetaceae</taxon>
        <taxon>Geranomyces</taxon>
    </lineage>
</organism>
<accession>A0AAD5TGL7</accession>
<dbReference type="EMBL" id="JADGJQ010000046">
    <property type="protein sequence ID" value="KAJ3175974.1"/>
    <property type="molecule type" value="Genomic_DNA"/>
</dbReference>
<evidence type="ECO:0000313" key="3">
    <source>
        <dbReference type="Proteomes" id="UP001212152"/>
    </source>
</evidence>
<proteinExistence type="predicted"/>
<feature type="compositionally biased region" description="Low complexity" evidence="1">
    <location>
        <begin position="514"/>
        <end position="524"/>
    </location>
</feature>
<dbReference type="Gene3D" id="1.25.40.20">
    <property type="entry name" value="Ankyrin repeat-containing domain"/>
    <property type="match status" value="1"/>
</dbReference>
<name>A0AAD5TGL7_9FUNG</name>
<dbReference type="Proteomes" id="UP001212152">
    <property type="component" value="Unassembled WGS sequence"/>
</dbReference>
<feature type="region of interest" description="Disordered" evidence="1">
    <location>
        <begin position="486"/>
        <end position="530"/>
    </location>
</feature>
<feature type="compositionally biased region" description="Basic residues" evidence="1">
    <location>
        <begin position="487"/>
        <end position="498"/>
    </location>
</feature>
<dbReference type="InterPro" id="IPR036770">
    <property type="entry name" value="Ankyrin_rpt-contain_sf"/>
</dbReference>
<evidence type="ECO:0000313" key="2">
    <source>
        <dbReference type="EMBL" id="KAJ3175974.1"/>
    </source>
</evidence>
<evidence type="ECO:0000256" key="1">
    <source>
        <dbReference type="SAM" id="MobiDB-lite"/>
    </source>
</evidence>
<gene>
    <name evidence="2" type="ORF">HDU87_005639</name>
</gene>
<dbReference type="SUPFAM" id="SSF48403">
    <property type="entry name" value="Ankyrin repeat"/>
    <property type="match status" value="1"/>
</dbReference>
<comment type="caution">
    <text evidence="2">The sequence shown here is derived from an EMBL/GenBank/DDBJ whole genome shotgun (WGS) entry which is preliminary data.</text>
</comment>
<feature type="compositionally biased region" description="Basic and acidic residues" evidence="1">
    <location>
        <begin position="499"/>
        <end position="513"/>
    </location>
</feature>
<dbReference type="AlphaFoldDB" id="A0AAD5TGL7"/>
<protein>
    <submittedName>
        <fullName evidence="2">Uncharacterized protein</fullName>
    </submittedName>
</protein>
<sequence>METESPPPLLPDVSTGPNMSTSLALFPQELLEAIFVLVRDPSKLVATSKWFHAIGQKARVRSQWFIAQFGKTKALHAALAYDKLLNPTTLDLLLKSSSVIPRYVLQRAHRLFTETNKAALIPPLITHALQLYDDLSLNMPDALFFYELCDPDGVFSMLERVTFIDVLVETYHFDVNIPRCIDCKPQLAYNEGFRWLLSAVYHGETFIVQSLLSYGMVTHLDKKHSFHLPFGQQMNSTYMSDKPEALIMATKRKHANIMMLLLEHDADRWSTEEGREALRLTLQLAIDDSYHAGVRTILSCSKGLEAPPMSEPALRNALHKACVNDDIDEVQRLIDLGATVDGKIDRWVGVVVQDPFIPLITHGRVTILKCILRQLPVSPEKLSAVLFMAIDCYSFEVLKYLLRNDFQKAPVTARVLRLAFNRNLVDLLPLLLREALKADKTKLVTGFAAILGLAKIERRDDSEKFRVKLLSALEEYRDKVLANKAAEKRKKKTGRKKNLREARERRGEREHLKAVAAVDSSAKKQAGRVTRNSLRAAVDPIALA</sequence>
<reference evidence="2" key="1">
    <citation type="submission" date="2020-05" db="EMBL/GenBank/DDBJ databases">
        <title>Phylogenomic resolution of chytrid fungi.</title>
        <authorList>
            <person name="Stajich J.E."/>
            <person name="Amses K."/>
            <person name="Simmons R."/>
            <person name="Seto K."/>
            <person name="Myers J."/>
            <person name="Bonds A."/>
            <person name="Quandt C.A."/>
            <person name="Barry K."/>
            <person name="Liu P."/>
            <person name="Grigoriev I."/>
            <person name="Longcore J.E."/>
            <person name="James T.Y."/>
        </authorList>
    </citation>
    <scope>NUCLEOTIDE SEQUENCE</scope>
    <source>
        <strain evidence="2">JEL0379</strain>
    </source>
</reference>
<keyword evidence="3" id="KW-1185">Reference proteome</keyword>